<dbReference type="InterPro" id="IPR000415">
    <property type="entry name" value="Nitroreductase-like"/>
</dbReference>
<comment type="caution">
    <text evidence="2">The sequence shown here is derived from an EMBL/GenBank/DDBJ whole genome shotgun (WGS) entry which is preliminary data.</text>
</comment>
<evidence type="ECO:0000313" key="2">
    <source>
        <dbReference type="EMBL" id="RMI27850.1"/>
    </source>
</evidence>
<dbReference type="AlphaFoldDB" id="A0A3M2KTQ7"/>
<dbReference type="Gene3D" id="3.40.109.10">
    <property type="entry name" value="NADH Oxidase"/>
    <property type="match status" value="1"/>
</dbReference>
<feature type="region of interest" description="Disordered" evidence="1">
    <location>
        <begin position="302"/>
        <end position="329"/>
    </location>
</feature>
<proteinExistence type="predicted"/>
<keyword evidence="3" id="KW-1185">Reference proteome</keyword>
<dbReference type="EMBL" id="RFFH01000029">
    <property type="protein sequence ID" value="RMI27850.1"/>
    <property type="molecule type" value="Genomic_DNA"/>
</dbReference>
<dbReference type="PANTHER" id="PTHR23026:SF123">
    <property type="entry name" value="NAD(P)H NITROREDUCTASE RV3131-RELATED"/>
    <property type="match status" value="1"/>
</dbReference>
<sequence>MNGQLTAEVVARAASLAGRAPSLHNTHPWQWVFDGRVLQLHAVPERMLPVADGAGRQLLLSCGIVLHHMRSALAVLGWRTSVRRLPAPARPGHLADLEWEPTGMVTEAEYARAAAISRRYTDRLPYEAPVSWDEFVPSLRAGFAPDDAVLDIVPSKCGPALRRISGLATGLQRYDSRYHAELYWWTGHVVQAAGIPRTALVSAAEREQVAVGRHMPAGGTAVRRAETVDRARILAVSSESDRPQDVLRAGEVLSAVLLDCTAAGYATCTLTHMTEFAPSRAELRTLLGGRVLPQALIRVGTRPVGAQTPPPRPRLPRSEILEAVPSAVR</sequence>
<accession>A0A3M2KTQ7</accession>
<evidence type="ECO:0000313" key="3">
    <source>
        <dbReference type="Proteomes" id="UP000279275"/>
    </source>
</evidence>
<dbReference type="NCBIfam" id="NF047509">
    <property type="entry name" value="Rv3131_FMN_oxido"/>
    <property type="match status" value="1"/>
</dbReference>
<protein>
    <submittedName>
        <fullName evidence="2">NAD(P)H nitroreductase</fullName>
    </submittedName>
</protein>
<dbReference type="RefSeq" id="WP_122191997.1">
    <property type="nucleotide sequence ID" value="NZ_RFFH01000029.1"/>
</dbReference>
<dbReference type="PANTHER" id="PTHR23026">
    <property type="entry name" value="NADPH NITROREDUCTASE"/>
    <property type="match status" value="1"/>
</dbReference>
<dbReference type="InterPro" id="IPR050627">
    <property type="entry name" value="Nitroreductase/BluB"/>
</dbReference>
<dbReference type="OrthoDB" id="8156917at2"/>
<gene>
    <name evidence="2" type="ORF">EBN03_32435</name>
</gene>
<dbReference type="Proteomes" id="UP000279275">
    <property type="component" value="Unassembled WGS sequence"/>
</dbReference>
<organism evidence="2 3">
    <name type="scientific">Nocardia stercoris</name>
    <dbReference type="NCBI Taxonomy" id="2483361"/>
    <lineage>
        <taxon>Bacteria</taxon>
        <taxon>Bacillati</taxon>
        <taxon>Actinomycetota</taxon>
        <taxon>Actinomycetes</taxon>
        <taxon>Mycobacteriales</taxon>
        <taxon>Nocardiaceae</taxon>
        <taxon>Nocardia</taxon>
    </lineage>
</organism>
<dbReference type="SUPFAM" id="SSF55469">
    <property type="entry name" value="FMN-dependent nitroreductase-like"/>
    <property type="match status" value="2"/>
</dbReference>
<reference evidence="2 3" key="1">
    <citation type="submission" date="2018-10" db="EMBL/GenBank/DDBJ databases">
        <title>Isolation from cow dung.</title>
        <authorList>
            <person name="Ling L."/>
        </authorList>
    </citation>
    <scope>NUCLEOTIDE SEQUENCE [LARGE SCALE GENOMIC DNA]</scope>
    <source>
        <strain evidence="2 3">NEAU-LL90</strain>
    </source>
</reference>
<name>A0A3M2KTQ7_9NOCA</name>
<dbReference type="GO" id="GO:0016491">
    <property type="term" value="F:oxidoreductase activity"/>
    <property type="evidence" value="ECO:0007669"/>
    <property type="project" value="InterPro"/>
</dbReference>
<evidence type="ECO:0000256" key="1">
    <source>
        <dbReference type="SAM" id="MobiDB-lite"/>
    </source>
</evidence>